<dbReference type="EMBL" id="AB937727">
    <property type="protein sequence ID" value="BAP27987.1"/>
    <property type="molecule type" value="Genomic_DNA"/>
</dbReference>
<proteinExistence type="predicted"/>
<dbReference type="AlphaFoldDB" id="A0A077K9D0"/>
<dbReference type="PANTHER" id="PTHR43388">
    <property type="entry name" value="HYDROGENASE MATURATION FACTOR HOXX"/>
    <property type="match status" value="1"/>
</dbReference>
<sequence length="119" mass="12994">MTERLMEDAAPVSAAAGQRLGLVDRLVDAAPAEFGARVTDLAVDLASSPGVRPRIAAKDSVRERDEAQRPLAAHREEELARMRAVFYDRGAPYHARRRAFVRKEPLVEAGAEESVTAGR</sequence>
<protein>
    <submittedName>
        <fullName evidence="1">Hydrogenase maturation factor HoxX</fullName>
    </submittedName>
</protein>
<dbReference type="InterPro" id="IPR029045">
    <property type="entry name" value="ClpP/crotonase-like_dom_sf"/>
</dbReference>
<name>A0A077K9D0_9ACTN</name>
<reference evidence="1" key="1">
    <citation type="journal article" date="2014" name="J. Am. Chem. Soc.">
        <title>A methyltransferase initiates terpene cyclization in teleocidin B biosynthesis.</title>
        <authorList>
            <person name="Awakawa T."/>
            <person name="Zhang L."/>
            <person name="Wakimoto T."/>
            <person name="Hoshino S."/>
            <person name="Mori T."/>
            <person name="Ito T."/>
            <person name="Ishikawa J."/>
            <person name="Tanner M.E."/>
            <person name="Abe I."/>
        </authorList>
    </citation>
    <scope>NUCLEOTIDE SEQUENCE</scope>
    <source>
        <strain evidence="1">NBRC 12747</strain>
    </source>
</reference>
<dbReference type="Gene3D" id="3.90.226.10">
    <property type="entry name" value="2-enoyl-CoA Hydratase, Chain A, domain 1"/>
    <property type="match status" value="1"/>
</dbReference>
<dbReference type="PANTHER" id="PTHR43388:SF1">
    <property type="entry name" value="HYDROGENASE MATURATION FACTOR HOXX"/>
    <property type="match status" value="1"/>
</dbReference>
<dbReference type="GO" id="GO:0003677">
    <property type="term" value="F:DNA binding"/>
    <property type="evidence" value="ECO:0007669"/>
    <property type="project" value="UniProtKB-KW"/>
</dbReference>
<dbReference type="InterPro" id="IPR047180">
    <property type="entry name" value="HoxX-like"/>
</dbReference>
<dbReference type="SUPFAM" id="SSF52096">
    <property type="entry name" value="ClpP/crotonase"/>
    <property type="match status" value="1"/>
</dbReference>
<accession>A0A077K9D0</accession>
<organism evidence="1">
    <name type="scientific">Streptomyces blastmyceticus</name>
    <dbReference type="NCBI Taxonomy" id="68180"/>
    <lineage>
        <taxon>Bacteria</taxon>
        <taxon>Bacillati</taxon>
        <taxon>Actinomycetota</taxon>
        <taxon>Actinomycetes</taxon>
        <taxon>Kitasatosporales</taxon>
        <taxon>Streptomycetaceae</taxon>
        <taxon>Streptomyces</taxon>
    </lineage>
</organism>
<evidence type="ECO:0000313" key="1">
    <source>
        <dbReference type="EMBL" id="BAP27987.1"/>
    </source>
</evidence>
<keyword evidence="1" id="KW-0371">Homeobox</keyword>